<feature type="domain" description="FlgD/Vpr Ig-like" evidence="2">
    <location>
        <begin position="329"/>
        <end position="393"/>
    </location>
</feature>
<reference evidence="3 4" key="1">
    <citation type="journal article" date="2019" name="Nat. Microbiol.">
        <title>Mediterranean grassland soil C-N compound turnover is dependent on rainfall and depth, and is mediated by genomically divergent microorganisms.</title>
        <authorList>
            <person name="Diamond S."/>
            <person name="Andeer P.F."/>
            <person name="Li Z."/>
            <person name="Crits-Christoph A."/>
            <person name="Burstein D."/>
            <person name="Anantharaman K."/>
            <person name="Lane K.R."/>
            <person name="Thomas B.C."/>
            <person name="Pan C."/>
            <person name="Northen T.R."/>
            <person name="Banfield J.F."/>
        </authorList>
    </citation>
    <scope>NUCLEOTIDE SEQUENCE [LARGE SCALE GENOMIC DNA]</scope>
    <source>
        <strain evidence="3">WS_11</strain>
    </source>
</reference>
<keyword evidence="1" id="KW-0732">Signal</keyword>
<dbReference type="InterPro" id="IPR025965">
    <property type="entry name" value="FlgD/Vpr_Ig-like"/>
</dbReference>
<dbReference type="SUPFAM" id="SSF52317">
    <property type="entry name" value="Class I glutamine amidotransferase-like"/>
    <property type="match status" value="1"/>
</dbReference>
<dbReference type="Gene3D" id="3.40.50.880">
    <property type="match status" value="1"/>
</dbReference>
<feature type="chain" id="PRO_5021761672" description="FlgD/Vpr Ig-like domain-containing protein" evidence="1">
    <location>
        <begin position="26"/>
        <end position="405"/>
    </location>
</feature>
<dbReference type="Proteomes" id="UP000319771">
    <property type="component" value="Unassembled WGS sequence"/>
</dbReference>
<evidence type="ECO:0000313" key="4">
    <source>
        <dbReference type="Proteomes" id="UP000319771"/>
    </source>
</evidence>
<dbReference type="Pfam" id="PF13860">
    <property type="entry name" value="FlgD_ig"/>
    <property type="match status" value="1"/>
</dbReference>
<protein>
    <recommendedName>
        <fullName evidence="2">FlgD/Vpr Ig-like domain-containing protein</fullName>
    </recommendedName>
</protein>
<gene>
    <name evidence="3" type="ORF">E6K81_00825</name>
</gene>
<accession>A0A538UE74</accession>
<name>A0A538UE74_UNCEI</name>
<feature type="signal peptide" evidence="1">
    <location>
        <begin position="1"/>
        <end position="25"/>
    </location>
</feature>
<sequence length="405" mass="42565">MGVSNRFRLAGVAAGLLVLSSLAGAGPKALFDNTHAETAGNADWQIDTDQPLPVPDQSTVTPATPRDYWLGAISSWAIDLVKRGYSVATLTPAFGITYGNAGNAYDLSKYDVFIVPEPNVRFTAAESTAIFGFVRDGGGLIAVSDHSGSDRNGDGFDSPQIWDLLDTQHRFGVHFGISGDANNNIVQDSFNSETALSDSIIHGPNGVADGVSYHNGTTMTLDPVANPTVTGDIWMTGLTHGTTGLMAAHAVYGNGRIVFAGDSSPIDDGSAAPGNTSIFDGWGEASGRDSLLFLNATMWATRRTVPVAVPPTLAPGLMLAPPTPDPSGGEVGLRFALPVAARARVEILDVAGRRVRTLVSGWQPAGEQRLTWDGRGAGGRRLGAGVYLVRLVSGSQQRVRRIVRL</sequence>
<evidence type="ECO:0000256" key="1">
    <source>
        <dbReference type="SAM" id="SignalP"/>
    </source>
</evidence>
<evidence type="ECO:0000313" key="3">
    <source>
        <dbReference type="EMBL" id="TMQ74173.1"/>
    </source>
</evidence>
<dbReference type="Gene3D" id="2.60.40.4070">
    <property type="match status" value="1"/>
</dbReference>
<dbReference type="EMBL" id="VBPB01000008">
    <property type="protein sequence ID" value="TMQ74173.1"/>
    <property type="molecule type" value="Genomic_DNA"/>
</dbReference>
<proteinExistence type="predicted"/>
<evidence type="ECO:0000259" key="2">
    <source>
        <dbReference type="Pfam" id="PF13860"/>
    </source>
</evidence>
<organism evidence="3 4">
    <name type="scientific">Eiseniibacteriota bacterium</name>
    <dbReference type="NCBI Taxonomy" id="2212470"/>
    <lineage>
        <taxon>Bacteria</taxon>
        <taxon>Candidatus Eiseniibacteriota</taxon>
    </lineage>
</organism>
<comment type="caution">
    <text evidence="3">The sequence shown here is derived from an EMBL/GenBank/DDBJ whole genome shotgun (WGS) entry which is preliminary data.</text>
</comment>
<dbReference type="InterPro" id="IPR029062">
    <property type="entry name" value="Class_I_gatase-like"/>
</dbReference>
<dbReference type="AlphaFoldDB" id="A0A538UE74"/>